<gene>
    <name evidence="2" type="ORF">Q31a_48710</name>
</gene>
<evidence type="ECO:0000256" key="1">
    <source>
        <dbReference type="SAM" id="MobiDB-lite"/>
    </source>
</evidence>
<dbReference type="KEGG" id="ahel:Q31a_48710"/>
<keyword evidence="3" id="KW-1185">Reference proteome</keyword>
<accession>A0A518GD52</accession>
<protein>
    <submittedName>
        <fullName evidence="2">Uncharacterized protein</fullName>
    </submittedName>
</protein>
<proteinExistence type="predicted"/>
<evidence type="ECO:0000313" key="3">
    <source>
        <dbReference type="Proteomes" id="UP000318017"/>
    </source>
</evidence>
<feature type="region of interest" description="Disordered" evidence="1">
    <location>
        <begin position="72"/>
        <end position="94"/>
    </location>
</feature>
<sequence length="94" mass="11013">MRTRFGSTKMRKLKIASAEEWHCGRVDAIVFTQVGTSALPILINEFSFPRFRQYRLYAKDLNRFKLNRVFAGQSKPVPPRPEFPMQGRREHDGE</sequence>
<dbReference type="Proteomes" id="UP000318017">
    <property type="component" value="Chromosome"/>
</dbReference>
<dbReference type="EMBL" id="CP036298">
    <property type="protein sequence ID" value="QDV26497.1"/>
    <property type="molecule type" value="Genomic_DNA"/>
</dbReference>
<organism evidence="2 3">
    <name type="scientific">Aureliella helgolandensis</name>
    <dbReference type="NCBI Taxonomy" id="2527968"/>
    <lineage>
        <taxon>Bacteria</taxon>
        <taxon>Pseudomonadati</taxon>
        <taxon>Planctomycetota</taxon>
        <taxon>Planctomycetia</taxon>
        <taxon>Pirellulales</taxon>
        <taxon>Pirellulaceae</taxon>
        <taxon>Aureliella</taxon>
    </lineage>
</organism>
<dbReference type="AlphaFoldDB" id="A0A518GD52"/>
<reference evidence="2 3" key="1">
    <citation type="submission" date="2019-02" db="EMBL/GenBank/DDBJ databases">
        <title>Deep-cultivation of Planctomycetes and their phenomic and genomic characterization uncovers novel biology.</title>
        <authorList>
            <person name="Wiegand S."/>
            <person name="Jogler M."/>
            <person name="Boedeker C."/>
            <person name="Pinto D."/>
            <person name="Vollmers J."/>
            <person name="Rivas-Marin E."/>
            <person name="Kohn T."/>
            <person name="Peeters S.H."/>
            <person name="Heuer A."/>
            <person name="Rast P."/>
            <person name="Oberbeckmann S."/>
            <person name="Bunk B."/>
            <person name="Jeske O."/>
            <person name="Meyerdierks A."/>
            <person name="Storesund J.E."/>
            <person name="Kallscheuer N."/>
            <person name="Luecker S."/>
            <person name="Lage O.M."/>
            <person name="Pohl T."/>
            <person name="Merkel B.J."/>
            <person name="Hornburger P."/>
            <person name="Mueller R.-W."/>
            <person name="Bruemmer F."/>
            <person name="Labrenz M."/>
            <person name="Spormann A.M."/>
            <person name="Op den Camp H."/>
            <person name="Overmann J."/>
            <person name="Amann R."/>
            <person name="Jetten M.S.M."/>
            <person name="Mascher T."/>
            <person name="Medema M.H."/>
            <person name="Devos D.P."/>
            <person name="Kaster A.-K."/>
            <person name="Ovreas L."/>
            <person name="Rohde M."/>
            <person name="Galperin M.Y."/>
            <person name="Jogler C."/>
        </authorList>
    </citation>
    <scope>NUCLEOTIDE SEQUENCE [LARGE SCALE GENOMIC DNA]</scope>
    <source>
        <strain evidence="2 3">Q31a</strain>
    </source>
</reference>
<name>A0A518GD52_9BACT</name>
<evidence type="ECO:0000313" key="2">
    <source>
        <dbReference type="EMBL" id="QDV26497.1"/>
    </source>
</evidence>